<keyword evidence="6 9" id="KW-1133">Transmembrane helix</keyword>
<feature type="transmembrane region" description="Helical" evidence="9">
    <location>
        <begin position="27"/>
        <end position="48"/>
    </location>
</feature>
<evidence type="ECO:0000256" key="7">
    <source>
        <dbReference type="ARBA" id="ARBA00023136"/>
    </source>
</evidence>
<dbReference type="InterPro" id="IPR051088">
    <property type="entry name" value="PTS_Sugar-EIIC/EIIB"/>
</dbReference>
<accession>A0A847D1T6</accession>
<evidence type="ECO:0000259" key="10">
    <source>
        <dbReference type="PROSITE" id="PS51105"/>
    </source>
</evidence>
<protein>
    <recommendedName>
        <fullName evidence="8">Permease IIC component</fullName>
    </recommendedName>
</protein>
<dbReference type="PANTHER" id="PTHR33989">
    <property type="match status" value="1"/>
</dbReference>
<dbReference type="PROSITE" id="PS51105">
    <property type="entry name" value="PTS_EIIC_TYPE_3"/>
    <property type="match status" value="1"/>
</dbReference>
<dbReference type="PANTHER" id="PTHR33989:SF4">
    <property type="entry name" value="PTS SYSTEM N,N'-DIACETYLCHITOBIOSE-SPECIFIC EIIC COMPONENT"/>
    <property type="match status" value="1"/>
</dbReference>
<keyword evidence="4 8" id="KW-0762">Sugar transport</keyword>
<comment type="function">
    <text evidence="8">The phosphoenolpyruvate-dependent sugar phosphotransferase system (PTS), a major carbohydrate active -transport system, catalyzes the phosphorylation of incoming sugar substrates concomitant with their translocation across the cell membrane.</text>
</comment>
<reference evidence="11 12" key="1">
    <citation type="journal article" date="2020" name="Biotechnol. Biofuels">
        <title>New insights from the biogas microbiome by comprehensive genome-resolved metagenomics of nearly 1600 species originating from multiple anaerobic digesters.</title>
        <authorList>
            <person name="Campanaro S."/>
            <person name="Treu L."/>
            <person name="Rodriguez-R L.M."/>
            <person name="Kovalovszki A."/>
            <person name="Ziels R.M."/>
            <person name="Maus I."/>
            <person name="Zhu X."/>
            <person name="Kougias P.G."/>
            <person name="Basile A."/>
            <person name="Luo G."/>
            <person name="Schluter A."/>
            <person name="Konstantinidis K.T."/>
            <person name="Angelidaki I."/>
        </authorList>
    </citation>
    <scope>NUCLEOTIDE SEQUENCE [LARGE SCALE GENOMIC DNA]</scope>
    <source>
        <strain evidence="11">AS07pgkLD_105</strain>
    </source>
</reference>
<feature type="transmembrane region" description="Helical" evidence="9">
    <location>
        <begin position="181"/>
        <end position="202"/>
    </location>
</feature>
<name>A0A847D1T6_9LACT</name>
<dbReference type="PIRSF" id="PIRSF006351">
    <property type="entry name" value="PTS_EIIC-Cellobiose"/>
    <property type="match status" value="1"/>
</dbReference>
<evidence type="ECO:0000256" key="2">
    <source>
        <dbReference type="ARBA" id="ARBA00022448"/>
    </source>
</evidence>
<evidence type="ECO:0000256" key="6">
    <source>
        <dbReference type="ARBA" id="ARBA00022989"/>
    </source>
</evidence>
<feature type="transmembrane region" description="Helical" evidence="9">
    <location>
        <begin position="252"/>
        <end position="272"/>
    </location>
</feature>
<evidence type="ECO:0000256" key="5">
    <source>
        <dbReference type="ARBA" id="ARBA00022692"/>
    </source>
</evidence>
<evidence type="ECO:0000256" key="1">
    <source>
        <dbReference type="ARBA" id="ARBA00004651"/>
    </source>
</evidence>
<evidence type="ECO:0000313" key="11">
    <source>
        <dbReference type="EMBL" id="NLD31281.1"/>
    </source>
</evidence>
<evidence type="ECO:0000256" key="9">
    <source>
        <dbReference type="SAM" id="Phobius"/>
    </source>
</evidence>
<dbReference type="RefSeq" id="WP_276642049.1">
    <property type="nucleotide sequence ID" value="NZ_JAAZCD010000075.1"/>
</dbReference>
<feature type="transmembrane region" description="Helical" evidence="9">
    <location>
        <begin position="102"/>
        <end position="119"/>
    </location>
</feature>
<evidence type="ECO:0000256" key="3">
    <source>
        <dbReference type="ARBA" id="ARBA00022475"/>
    </source>
</evidence>
<keyword evidence="2 8" id="KW-0813">Transport</keyword>
<evidence type="ECO:0000256" key="8">
    <source>
        <dbReference type="PIRNR" id="PIRNR006351"/>
    </source>
</evidence>
<dbReference type="GO" id="GO:1901264">
    <property type="term" value="P:carbohydrate derivative transport"/>
    <property type="evidence" value="ECO:0007669"/>
    <property type="project" value="TreeGrafter"/>
</dbReference>
<feature type="domain" description="PTS EIIC type-3" evidence="10">
    <location>
        <begin position="8"/>
        <end position="413"/>
    </location>
</feature>
<dbReference type="InterPro" id="IPR004501">
    <property type="entry name" value="PTS_EIIC_3"/>
</dbReference>
<feature type="transmembrane region" description="Helical" evidence="9">
    <location>
        <begin position="139"/>
        <end position="161"/>
    </location>
</feature>
<feature type="transmembrane region" description="Helical" evidence="9">
    <location>
        <begin position="222"/>
        <end position="245"/>
    </location>
</feature>
<sequence>MKHFINFMENRFIPVATKISNNKVVRAVSGGSMTLMSIIIVGAIFSLLNTINIPVYQEFLAATGLSALFAFVPGVTINAIGLYMVFFVAYQGSLIYGKKDGAVNTAILALVSFLILIPLTEIMEEGAFQPIIYLNTSYIGSRGAFTAIITGLLVAKIYQLVIDKNWTIKMGEDVPPQVAKAFLDIIPAFIILSLFALVRWGFSFTSFGSATDFVYSILQTPLQTLTSSVPAFVILILVAQLLWFFGIHGSYTILPILMPIWMGYIQDNIAAYQAGLPIPHIFNIALYDLTTIGGAGSTLGFVIVMALFAKSQQYKKFSKLVLLPGLFNINEPLIFGMPIILNPLVFVPFVFTPIIIILLGYAAIVIGIMPAPTGMFIPASTPIVFSGLMQGGWKIAVFQVFAVALSAGIYYPFFKLMDKQALANERSASADSIENQEVFSMSNTESQEA</sequence>
<dbReference type="Proteomes" id="UP000589373">
    <property type="component" value="Unassembled WGS sequence"/>
</dbReference>
<feature type="transmembrane region" description="Helical" evidence="9">
    <location>
        <begin position="284"/>
        <end position="308"/>
    </location>
</feature>
<dbReference type="InterPro" id="IPR004796">
    <property type="entry name" value="PTS_IIC_cello"/>
</dbReference>
<evidence type="ECO:0000313" key="12">
    <source>
        <dbReference type="Proteomes" id="UP000589373"/>
    </source>
</evidence>
<keyword evidence="5 9" id="KW-0812">Transmembrane</keyword>
<feature type="transmembrane region" description="Helical" evidence="9">
    <location>
        <begin position="68"/>
        <end position="90"/>
    </location>
</feature>
<dbReference type="AlphaFoldDB" id="A0A847D1T6"/>
<feature type="transmembrane region" description="Helical" evidence="9">
    <location>
        <begin position="392"/>
        <end position="413"/>
    </location>
</feature>
<dbReference type="GO" id="GO:0005886">
    <property type="term" value="C:plasma membrane"/>
    <property type="evidence" value="ECO:0007669"/>
    <property type="project" value="UniProtKB-SubCell"/>
</dbReference>
<comment type="subcellular location">
    <subcellularLocation>
        <location evidence="1">Cell membrane</location>
        <topology evidence="1">Multi-pass membrane protein</topology>
    </subcellularLocation>
</comment>
<dbReference type="Pfam" id="PF02378">
    <property type="entry name" value="PTS_EIIC"/>
    <property type="match status" value="1"/>
</dbReference>
<dbReference type="EMBL" id="JAAZCD010000075">
    <property type="protein sequence ID" value="NLD31281.1"/>
    <property type="molecule type" value="Genomic_DNA"/>
</dbReference>
<comment type="caution">
    <text evidence="11">The sequence shown here is derived from an EMBL/GenBank/DDBJ whole genome shotgun (WGS) entry which is preliminary data.</text>
</comment>
<dbReference type="InterPro" id="IPR003352">
    <property type="entry name" value="PTS_EIIC"/>
</dbReference>
<proteinExistence type="predicted"/>
<evidence type="ECO:0000256" key="4">
    <source>
        <dbReference type="ARBA" id="ARBA00022597"/>
    </source>
</evidence>
<dbReference type="GO" id="GO:0009401">
    <property type="term" value="P:phosphoenolpyruvate-dependent sugar phosphotransferase system"/>
    <property type="evidence" value="ECO:0007669"/>
    <property type="project" value="InterPro"/>
</dbReference>
<keyword evidence="3 8" id="KW-1003">Cell membrane</keyword>
<gene>
    <name evidence="11" type="ORF">GX662_03360</name>
</gene>
<keyword evidence="7 8" id="KW-0472">Membrane</keyword>
<feature type="transmembrane region" description="Helical" evidence="9">
    <location>
        <begin position="346"/>
        <end position="371"/>
    </location>
</feature>
<organism evidence="11 12">
    <name type="scientific">Trichococcus flocculiformis</name>
    <dbReference type="NCBI Taxonomy" id="82803"/>
    <lineage>
        <taxon>Bacteria</taxon>
        <taxon>Bacillati</taxon>
        <taxon>Bacillota</taxon>
        <taxon>Bacilli</taxon>
        <taxon>Lactobacillales</taxon>
        <taxon>Carnobacteriaceae</taxon>
        <taxon>Trichococcus</taxon>
    </lineage>
</organism>
<dbReference type="NCBIfam" id="TIGR00410">
    <property type="entry name" value="lacE"/>
    <property type="match status" value="1"/>
</dbReference>
<dbReference type="GO" id="GO:0008982">
    <property type="term" value="F:protein-N(PI)-phosphohistidine-sugar phosphotransferase activity"/>
    <property type="evidence" value="ECO:0007669"/>
    <property type="project" value="UniProtKB-UniRule"/>
</dbReference>